<dbReference type="Pfam" id="PF02586">
    <property type="entry name" value="SRAP"/>
    <property type="match status" value="1"/>
</dbReference>
<dbReference type="Pfam" id="PF23463">
    <property type="entry name" value="WWE_2"/>
    <property type="match status" value="1"/>
</dbReference>
<dbReference type="InterPro" id="IPR036590">
    <property type="entry name" value="SRAP-like"/>
</dbReference>
<dbReference type="GO" id="GO:0046872">
    <property type="term" value="F:metal ion binding"/>
    <property type="evidence" value="ECO:0007669"/>
    <property type="project" value="InterPro"/>
</dbReference>
<feature type="domain" description="DDHD" evidence="2">
    <location>
        <begin position="683"/>
        <end position="1000"/>
    </location>
</feature>
<dbReference type="InterPro" id="IPR003738">
    <property type="entry name" value="SRAP"/>
</dbReference>
<gene>
    <name evidence="3" type="ORF">BN869_000009268_1</name>
</gene>
<dbReference type="Gene3D" id="3.90.1680.10">
    <property type="entry name" value="SOS response associated peptidase-like"/>
    <property type="match status" value="1"/>
</dbReference>
<protein>
    <recommendedName>
        <fullName evidence="2">DDHD domain-containing protein</fullName>
    </recommendedName>
</protein>
<dbReference type="GO" id="GO:0005737">
    <property type="term" value="C:cytoplasm"/>
    <property type="evidence" value="ECO:0007669"/>
    <property type="project" value="TreeGrafter"/>
</dbReference>
<dbReference type="InterPro" id="IPR057826">
    <property type="entry name" value="WWE_C20G8.02"/>
</dbReference>
<dbReference type="InterPro" id="IPR058055">
    <property type="entry name" value="PA-PLA1"/>
</dbReference>
<dbReference type="Pfam" id="PF02862">
    <property type="entry name" value="DDHD"/>
    <property type="match status" value="1"/>
</dbReference>
<organism evidence="3">
    <name type="scientific">Bionectria ochroleuca</name>
    <name type="common">Gliocladium roseum</name>
    <dbReference type="NCBI Taxonomy" id="29856"/>
    <lineage>
        <taxon>Eukaryota</taxon>
        <taxon>Fungi</taxon>
        <taxon>Dikarya</taxon>
        <taxon>Ascomycota</taxon>
        <taxon>Pezizomycotina</taxon>
        <taxon>Sordariomycetes</taxon>
        <taxon>Hypocreomycetidae</taxon>
        <taxon>Hypocreales</taxon>
        <taxon>Bionectriaceae</taxon>
        <taxon>Clonostachys</taxon>
    </lineage>
</organism>
<feature type="compositionally biased region" description="Polar residues" evidence="1">
    <location>
        <begin position="395"/>
        <end position="407"/>
    </location>
</feature>
<dbReference type="PANTHER" id="PTHR23509">
    <property type="entry name" value="PA-PL1 PHOSPHOLIPASE FAMILY"/>
    <property type="match status" value="1"/>
</dbReference>
<feature type="region of interest" description="Disordered" evidence="1">
    <location>
        <begin position="249"/>
        <end position="304"/>
    </location>
</feature>
<feature type="compositionally biased region" description="Polar residues" evidence="1">
    <location>
        <begin position="888"/>
        <end position="904"/>
    </location>
</feature>
<dbReference type="SMART" id="SM01127">
    <property type="entry name" value="DDHD"/>
    <property type="match status" value="1"/>
</dbReference>
<feature type="compositionally biased region" description="Low complexity" evidence="1">
    <location>
        <begin position="423"/>
        <end position="433"/>
    </location>
</feature>
<evidence type="ECO:0000256" key="1">
    <source>
        <dbReference type="SAM" id="MobiDB-lite"/>
    </source>
</evidence>
<feature type="compositionally biased region" description="Basic residues" evidence="1">
    <location>
        <begin position="146"/>
        <end position="156"/>
    </location>
</feature>
<feature type="compositionally biased region" description="Basic and acidic residues" evidence="1">
    <location>
        <begin position="1284"/>
        <end position="1294"/>
    </location>
</feature>
<feature type="region of interest" description="Disordered" evidence="1">
    <location>
        <begin position="1036"/>
        <end position="1056"/>
    </location>
</feature>
<feature type="region of interest" description="Disordered" evidence="1">
    <location>
        <begin position="21"/>
        <end position="60"/>
    </location>
</feature>
<feature type="compositionally biased region" description="Basic and acidic residues" evidence="1">
    <location>
        <begin position="1036"/>
        <end position="1048"/>
    </location>
</feature>
<feature type="compositionally biased region" description="Polar residues" evidence="1">
    <location>
        <begin position="249"/>
        <end position="278"/>
    </location>
</feature>
<feature type="compositionally biased region" description="Polar residues" evidence="1">
    <location>
        <begin position="659"/>
        <end position="674"/>
    </location>
</feature>
<feature type="compositionally biased region" description="Polar residues" evidence="1">
    <location>
        <begin position="449"/>
        <end position="465"/>
    </location>
</feature>
<dbReference type="SUPFAM" id="SSF143081">
    <property type="entry name" value="BB1717-like"/>
    <property type="match status" value="1"/>
</dbReference>
<dbReference type="PANTHER" id="PTHR23509:SF10">
    <property type="entry name" value="LD21067P"/>
    <property type="match status" value="1"/>
</dbReference>
<dbReference type="EMBL" id="CDPU01000033">
    <property type="protein sequence ID" value="CEO53210.1"/>
    <property type="molecule type" value="Genomic_DNA"/>
</dbReference>
<feature type="region of interest" description="Disordered" evidence="1">
    <location>
        <begin position="375"/>
        <end position="466"/>
    </location>
</feature>
<evidence type="ECO:0000313" key="3">
    <source>
        <dbReference type="EMBL" id="CEO53210.1"/>
    </source>
</evidence>
<feature type="compositionally biased region" description="Polar residues" evidence="1">
    <location>
        <begin position="1262"/>
        <end position="1283"/>
    </location>
</feature>
<dbReference type="GO" id="GO:0003697">
    <property type="term" value="F:single-stranded DNA binding"/>
    <property type="evidence" value="ECO:0007669"/>
    <property type="project" value="InterPro"/>
</dbReference>
<reference evidence="3" key="1">
    <citation type="submission" date="2015-01" db="EMBL/GenBank/DDBJ databases">
        <authorList>
            <person name="Durling Mikael"/>
        </authorList>
    </citation>
    <scope>NUCLEOTIDE SEQUENCE</scope>
</reference>
<proteinExistence type="predicted"/>
<name>A0A0B7KE50_BIOOC</name>
<dbReference type="GO" id="GO:0004620">
    <property type="term" value="F:phospholipase activity"/>
    <property type="evidence" value="ECO:0007669"/>
    <property type="project" value="TreeGrafter"/>
</dbReference>
<feature type="compositionally biased region" description="Basic and acidic residues" evidence="1">
    <location>
        <begin position="1331"/>
        <end position="1345"/>
    </location>
</feature>
<dbReference type="InterPro" id="IPR004177">
    <property type="entry name" value="DDHD_dom"/>
</dbReference>
<feature type="compositionally biased region" description="Basic and acidic residues" evidence="1">
    <location>
        <begin position="435"/>
        <end position="448"/>
    </location>
</feature>
<accession>A0A0B7KE50</accession>
<feature type="compositionally biased region" description="Basic and acidic residues" evidence="1">
    <location>
        <begin position="158"/>
        <end position="170"/>
    </location>
</feature>
<feature type="region of interest" description="Disordered" evidence="1">
    <location>
        <begin position="1262"/>
        <end position="1358"/>
    </location>
</feature>
<dbReference type="GO" id="GO:0106300">
    <property type="term" value="P:protein-DNA covalent cross-linking repair"/>
    <property type="evidence" value="ECO:0007669"/>
    <property type="project" value="InterPro"/>
</dbReference>
<feature type="region of interest" description="Disordered" evidence="1">
    <location>
        <begin position="651"/>
        <end position="678"/>
    </location>
</feature>
<feature type="compositionally biased region" description="Low complexity" evidence="1">
    <location>
        <begin position="284"/>
        <end position="296"/>
    </location>
</feature>
<feature type="region of interest" description="Disordered" evidence="1">
    <location>
        <begin position="136"/>
        <end position="170"/>
    </location>
</feature>
<dbReference type="Pfam" id="PF23465">
    <property type="entry name" value="DUF7131"/>
    <property type="match status" value="1"/>
</dbReference>
<evidence type="ECO:0000259" key="2">
    <source>
        <dbReference type="PROSITE" id="PS51043"/>
    </source>
</evidence>
<dbReference type="InterPro" id="IPR055555">
    <property type="entry name" value="PA-PLA1_DUF7131"/>
</dbReference>
<feature type="region of interest" description="Disordered" evidence="1">
    <location>
        <begin position="888"/>
        <end position="907"/>
    </location>
</feature>
<dbReference type="PROSITE" id="PS51043">
    <property type="entry name" value="DDHD"/>
    <property type="match status" value="1"/>
</dbReference>
<sequence>MGPGLADKKAEKSYLSSAVESINPWAAKRTSSPASTLKKEDAVEPPPNKASSDPGDHATTHLYGLSLRNYPDDCPPLNVQWFHAVDVPKHKPQLVKNKVNPQVDPKAPAQPKKFSTFSIQDSGAIEARYQQLLEAIEDEEIEPPRRGRLPSKRARHSSSVDHTAKKDPVVPRHAREDTHVPVNEDFLFDVDIEQRELKPVYWLGHIYEVRRGTWFFQEGSSLRPCEENLAAQLEEGYLKIKPWRSPVRSRSQSAAKRLSPKSSQDVLKSSEKVVTSSVDESRYQPGQQAQSSSSNPQPEPYRLFGPYMNSTVTFEDSTTAWLASDTMLSWVTSSVYERFAGGGYMSGVKLVRGYSEPNKKQDKDKNEKREYTVAEGIPGLDEQQQKLIKRRSAPPATSVSDTSQLNSQRRRQASTTRAEDSSSRLQRQLSSLLENEGKSAAEKEDKLQQQEGQDMQDYHTQAGESQSREVEHLILVTHGIGQQLGLRMESINFVHDVNVLRQTIKSVYAESADLKALNSELGSGPGNCRVQVLPVCWRHLLDFPKERQKQGEHDLGDMDSDDQRYPSLEDITVEGMAFARSLISDLALDVLLYQSAYRSHITSIVLQECNRIYRLFKERNPEFKGKVHVMGHSLGSAILFDILCRQRESRSPHERKNSLRTWPTQARTESPSSSKEAHQDISFNFDVEDFYCLGSPIGLFQMLEGRTIAARKSPGLTSSEKAFSSRVPDDSFLATAPMSGSNTEELSTVTNLPVSVSSPKAKQIFNIFHPSDPISYRLEPLISPAMVTLKPQGLPYTKKGIFGNVANQSLTDIGAKVGQSFSGLWSSLSAGIANNMLNRSLGLSNEEVARLTNQAHHGQQPQQGSEENPIVVADDAVRNGKDERKMQLAQTTASGGQASASGNDPTLIDDELETLYSQFQRRHSGISTAEKLDKVQDDQRKARKLRTEESKMRALNRNGRVDYSIQESVLDFNPINTIASHLSYWADVDRPSQIMQMFRDEGIPVEDAPEDEGPGAPRQSYNFAPGYHGIVYRAETGDRGAGPRHDAPESNEATGDALASESALPIKYKLQSMKWGLVPFWTKRAPDYSTIVRTMNCRDDSLSTPGGMWATMKERKRCIVLAQGFFEWLKIGNKDKLPHYITRDDGKLMCFAGLWDCSQYEDSDEKTYTYTIITTDSNKQMKFIHDRMPVILEPGSEGMRTWLDPNLWKWSGSLQSLLKPFDGKLKIYPVSKDVGKISNDSPSFIIPLNSKENKSNIANFFSGGSKSPITAKTSQPVTLGQSGNRRDAGEDNFEKAASTKRKLPDSVTAEIHGSKKPKPSTHSNLLQGKKLVGEKGKTSMKETRSPKASKITQFFKQK</sequence>